<dbReference type="Pfam" id="PF00226">
    <property type="entry name" value="DnaJ"/>
    <property type="match status" value="1"/>
</dbReference>
<dbReference type="KEGG" id="rsa:RSal33209_1286"/>
<dbReference type="Gene3D" id="1.10.287.110">
    <property type="entry name" value="DnaJ domain"/>
    <property type="match status" value="1"/>
</dbReference>
<dbReference type="AlphaFoldDB" id="A9WPM9"/>
<dbReference type="EMBL" id="CP000910">
    <property type="protein sequence ID" value="ABY23023.1"/>
    <property type="molecule type" value="Genomic_DNA"/>
</dbReference>
<dbReference type="PROSITE" id="PS00636">
    <property type="entry name" value="DNAJ_1"/>
    <property type="match status" value="1"/>
</dbReference>
<dbReference type="InterPro" id="IPR001623">
    <property type="entry name" value="DnaJ_domain"/>
</dbReference>
<dbReference type="CDD" id="cd06257">
    <property type="entry name" value="DnaJ"/>
    <property type="match status" value="1"/>
</dbReference>
<dbReference type="PROSITE" id="PS50076">
    <property type="entry name" value="DNAJ_2"/>
    <property type="match status" value="1"/>
</dbReference>
<dbReference type="InterPro" id="IPR052276">
    <property type="entry name" value="Diphthamide-biosynth_chaperone"/>
</dbReference>
<evidence type="ECO:0000313" key="4">
    <source>
        <dbReference type="Proteomes" id="UP000002007"/>
    </source>
</evidence>
<dbReference type="HOGENOM" id="CLU_929533_0_0_11"/>
<dbReference type="PANTHER" id="PTHR44240:SF10">
    <property type="entry name" value="J DOMAIN-CONTAINING PROTEIN"/>
    <property type="match status" value="1"/>
</dbReference>
<protein>
    <submittedName>
        <fullName evidence="3">Chaperone protein DnaJ domain, putative</fullName>
    </submittedName>
</protein>
<keyword evidence="4" id="KW-1185">Reference proteome</keyword>
<feature type="region of interest" description="Disordered" evidence="1">
    <location>
        <begin position="109"/>
        <end position="130"/>
    </location>
</feature>
<feature type="domain" description="J" evidence="2">
    <location>
        <begin position="45"/>
        <end position="106"/>
    </location>
</feature>
<accession>A9WPM9</accession>
<name>A9WPM9_RENSM</name>
<dbReference type="InterPro" id="IPR018253">
    <property type="entry name" value="DnaJ_domain_CS"/>
</dbReference>
<dbReference type="eggNOG" id="COG0484">
    <property type="taxonomic scope" value="Bacteria"/>
</dbReference>
<reference evidence="4" key="1">
    <citation type="journal article" date="2008" name="J. Bacteriol.">
        <title>Genome sequence of the fish pathogen Renibacterium salmoninarum suggests reductive evolution away from an environmental Arthrobacter ancestor.</title>
        <authorList>
            <person name="Wiens G.D."/>
            <person name="Rockey D.D."/>
            <person name="Wu Z."/>
            <person name="Chang J."/>
            <person name="Levy R."/>
            <person name="Crane S."/>
            <person name="Chen D.S."/>
            <person name="Capri G.R."/>
            <person name="Burnett J.R."/>
            <person name="Sudheesh P.S."/>
            <person name="Schipma M.J."/>
            <person name="Burd H."/>
            <person name="Bhattacharyya A."/>
            <person name="Rhodes L.D."/>
            <person name="Kaul R."/>
            <person name="Strom M.S."/>
        </authorList>
    </citation>
    <scope>NUCLEOTIDE SEQUENCE [LARGE SCALE GENOMIC DNA]</scope>
    <source>
        <strain evidence="4">ATCC 33209 / DSM 20767 / JCM 11484 / NBRC 15589 / NCIMB 2235</strain>
    </source>
</reference>
<dbReference type="PRINTS" id="PR00625">
    <property type="entry name" value="JDOMAIN"/>
</dbReference>
<gene>
    <name evidence="3" type="ordered locus">RSal33209_1286</name>
</gene>
<dbReference type="Proteomes" id="UP000002007">
    <property type="component" value="Chromosome"/>
</dbReference>
<feature type="compositionally biased region" description="Polar residues" evidence="1">
    <location>
        <begin position="114"/>
        <end position="125"/>
    </location>
</feature>
<dbReference type="InterPro" id="IPR036869">
    <property type="entry name" value="J_dom_sf"/>
</dbReference>
<evidence type="ECO:0000259" key="2">
    <source>
        <dbReference type="PROSITE" id="PS50076"/>
    </source>
</evidence>
<proteinExistence type="predicted"/>
<dbReference type="SUPFAM" id="SSF46565">
    <property type="entry name" value="Chaperone J-domain"/>
    <property type="match status" value="1"/>
</dbReference>
<dbReference type="PANTHER" id="PTHR44240">
    <property type="entry name" value="DNAJ DOMAIN (PROKARYOTIC HEAT SHOCK PROTEIN)-RELATED"/>
    <property type="match status" value="1"/>
</dbReference>
<sequence length="344" mass="37988">MAAPSCQGTVECRTILPAVTQPIRQLLNFNPNVWKGLDVSREYRTFYQVLQLAVTADQKQIKAAYRRAAREAHPDHGGNAEEFRIVTEAYQTLIDPTKRASYDRAYAPVGPEQARQSTQKAQFRTSRTEQEQANRNATGLPVFVPAFGGQQAPLLPLEQASRQIHGAPRKRGLFGAQARLICEARSIELIQQHILHKYPSARLVNGLVSPIDKSHLDHVVLMGYRLAVVSSMMVPEGAYRWNGSTLVHGQRGIEAPRLLPAVHALSQLFPECTVSAWIIVHSPGGNPFEPVIDYTRRNETDGGPHLNVVGAARLGRELGSFLVAGRTPQVVDLQVLSRLLGGMY</sequence>
<organism evidence="3 4">
    <name type="scientific">Renibacterium salmoninarum (strain ATCC 33209 / DSM 20767 / JCM 11484 / NBRC 15589 / NCIMB 2235)</name>
    <dbReference type="NCBI Taxonomy" id="288705"/>
    <lineage>
        <taxon>Bacteria</taxon>
        <taxon>Bacillati</taxon>
        <taxon>Actinomycetota</taxon>
        <taxon>Actinomycetes</taxon>
        <taxon>Micrococcales</taxon>
        <taxon>Micrococcaceae</taxon>
        <taxon>Renibacterium</taxon>
    </lineage>
</organism>
<evidence type="ECO:0000313" key="3">
    <source>
        <dbReference type="EMBL" id="ABY23023.1"/>
    </source>
</evidence>
<evidence type="ECO:0000256" key="1">
    <source>
        <dbReference type="SAM" id="MobiDB-lite"/>
    </source>
</evidence>
<dbReference type="STRING" id="288705.RSal33209_1286"/>
<dbReference type="SMART" id="SM00271">
    <property type="entry name" value="DnaJ"/>
    <property type="match status" value="1"/>
</dbReference>